<name>A0A9N8Z4D2_9GLOM</name>
<feature type="non-terminal residue" evidence="2">
    <location>
        <position position="1"/>
    </location>
</feature>
<dbReference type="Proteomes" id="UP000789572">
    <property type="component" value="Unassembled WGS sequence"/>
</dbReference>
<comment type="caution">
    <text evidence="2">The sequence shown here is derived from an EMBL/GenBank/DDBJ whole genome shotgun (WGS) entry which is preliminary data.</text>
</comment>
<evidence type="ECO:0000313" key="2">
    <source>
        <dbReference type="EMBL" id="CAG8472615.1"/>
    </source>
</evidence>
<proteinExistence type="predicted"/>
<dbReference type="AlphaFoldDB" id="A0A9N8Z4D2"/>
<keyword evidence="3" id="KW-1185">Reference proteome</keyword>
<protein>
    <submittedName>
        <fullName evidence="2">1661_t:CDS:1</fullName>
    </submittedName>
</protein>
<evidence type="ECO:0000256" key="1">
    <source>
        <dbReference type="SAM" id="MobiDB-lite"/>
    </source>
</evidence>
<evidence type="ECO:0000313" key="3">
    <source>
        <dbReference type="Proteomes" id="UP000789572"/>
    </source>
</evidence>
<organism evidence="2 3">
    <name type="scientific">Paraglomus occultum</name>
    <dbReference type="NCBI Taxonomy" id="144539"/>
    <lineage>
        <taxon>Eukaryota</taxon>
        <taxon>Fungi</taxon>
        <taxon>Fungi incertae sedis</taxon>
        <taxon>Mucoromycota</taxon>
        <taxon>Glomeromycotina</taxon>
        <taxon>Glomeromycetes</taxon>
        <taxon>Paraglomerales</taxon>
        <taxon>Paraglomeraceae</taxon>
        <taxon>Paraglomus</taxon>
    </lineage>
</organism>
<sequence>MSAQRTKPFSITLNEAHIKWVKETATQFDDWKPNRRRYQKNVLLEFEKNFQLSGQQEARQLYSLAIQHVLSDPIIAKDESTLAKLTNRKLALQKSETRTNEWRQYWKQPKAHEDLQ</sequence>
<gene>
    <name evidence="2" type="ORF">POCULU_LOCUS1118</name>
</gene>
<dbReference type="EMBL" id="CAJVPJ010000075">
    <property type="protein sequence ID" value="CAG8472615.1"/>
    <property type="molecule type" value="Genomic_DNA"/>
</dbReference>
<feature type="region of interest" description="Disordered" evidence="1">
    <location>
        <begin position="96"/>
        <end position="116"/>
    </location>
</feature>
<accession>A0A9N8Z4D2</accession>
<reference evidence="2" key="1">
    <citation type="submission" date="2021-06" db="EMBL/GenBank/DDBJ databases">
        <authorList>
            <person name="Kallberg Y."/>
            <person name="Tangrot J."/>
            <person name="Rosling A."/>
        </authorList>
    </citation>
    <scope>NUCLEOTIDE SEQUENCE</scope>
    <source>
        <strain evidence="2">IA702</strain>
    </source>
</reference>